<keyword evidence="3" id="KW-1185">Reference proteome</keyword>
<comment type="caution">
    <text evidence="2">The sequence shown here is derived from an EMBL/GenBank/DDBJ whole genome shotgun (WGS) entry which is preliminary data.</text>
</comment>
<organism evidence="2 3">
    <name type="scientific">Hallerella succinigenes</name>
    <dbReference type="NCBI Taxonomy" id="1896222"/>
    <lineage>
        <taxon>Bacteria</taxon>
        <taxon>Pseudomonadati</taxon>
        <taxon>Fibrobacterota</taxon>
        <taxon>Fibrobacteria</taxon>
        <taxon>Fibrobacterales</taxon>
        <taxon>Fibrobacteraceae</taxon>
        <taxon>Hallerella</taxon>
    </lineage>
</organism>
<feature type="chain" id="PRO_5014851104" evidence="1">
    <location>
        <begin position="23"/>
        <end position="259"/>
    </location>
</feature>
<evidence type="ECO:0000313" key="3">
    <source>
        <dbReference type="Proteomes" id="UP000231134"/>
    </source>
</evidence>
<dbReference type="CDD" id="cd07040">
    <property type="entry name" value="HP"/>
    <property type="match status" value="1"/>
</dbReference>
<dbReference type="Pfam" id="PF00300">
    <property type="entry name" value="His_Phos_1"/>
    <property type="match status" value="1"/>
</dbReference>
<dbReference type="Gene3D" id="3.40.50.1240">
    <property type="entry name" value="Phosphoglycerate mutase-like"/>
    <property type="match status" value="1"/>
</dbReference>
<dbReference type="Proteomes" id="UP000231134">
    <property type="component" value="Unassembled WGS sequence"/>
</dbReference>
<name>A0A2M9AB22_9BACT</name>
<accession>A0A2M9AB22</accession>
<reference evidence="2 3" key="1">
    <citation type="submission" date="2017-11" db="EMBL/GenBank/DDBJ databases">
        <title>Animal gut microbial communities from fecal samples from Wisconsin, USA.</title>
        <authorList>
            <person name="Neumann A."/>
        </authorList>
    </citation>
    <scope>NUCLEOTIDE SEQUENCE [LARGE SCALE GENOMIC DNA]</scope>
    <source>
        <strain evidence="2 3">UWS3</strain>
    </source>
</reference>
<dbReference type="InterPro" id="IPR029033">
    <property type="entry name" value="His_PPase_superfam"/>
</dbReference>
<evidence type="ECO:0000256" key="1">
    <source>
        <dbReference type="SAM" id="SignalP"/>
    </source>
</evidence>
<dbReference type="SUPFAM" id="SSF53254">
    <property type="entry name" value="Phosphoglycerate mutase-like"/>
    <property type="match status" value="1"/>
</dbReference>
<dbReference type="EMBL" id="PGEX01000001">
    <property type="protein sequence ID" value="PJJ42817.1"/>
    <property type="molecule type" value="Genomic_DNA"/>
</dbReference>
<dbReference type="AlphaFoldDB" id="A0A2M9AB22"/>
<dbReference type="RefSeq" id="WP_100426657.1">
    <property type="nucleotide sequence ID" value="NZ_PGEX01000001.1"/>
</dbReference>
<dbReference type="InterPro" id="IPR013078">
    <property type="entry name" value="His_Pase_superF_clade-1"/>
</dbReference>
<feature type="signal peptide" evidence="1">
    <location>
        <begin position="1"/>
        <end position="22"/>
    </location>
</feature>
<dbReference type="PROSITE" id="PS51257">
    <property type="entry name" value="PROKAR_LIPOPROTEIN"/>
    <property type="match status" value="1"/>
</dbReference>
<keyword evidence="1" id="KW-0732">Signal</keyword>
<dbReference type="OrthoDB" id="9763034at2"/>
<proteinExistence type="predicted"/>
<sequence length="259" mass="28848">MKNLTLRMTVFFTATIIALSFAACGNSSSSASSYDPGELENDGFYTMAEIYARLDSTESVVFVIRHAKRSSDYSRTAQLTREGKKQAKYVGTTLIDSNVTAYYAYSGFVRTMQTVFGIADGRNEKCDAEVLDGLDGNWFVQDTTKFEEYKNSYGGGWTVVSKYAYLGEFADAFYTLADRAEEFVNDQVLPNVQGHKLSIMATHDTFLVPFLVYATNGTVDVKQYETGRWLNYLAGVAIILKNDGSIRYLPTKGLNKGQM</sequence>
<evidence type="ECO:0000313" key="2">
    <source>
        <dbReference type="EMBL" id="PJJ42817.1"/>
    </source>
</evidence>
<protein>
    <submittedName>
        <fullName evidence="2">Broad specificity phosphatase PhoE</fullName>
    </submittedName>
</protein>
<gene>
    <name evidence="2" type="ORF">BGX16_2864</name>
</gene>